<dbReference type="GO" id="GO:0016747">
    <property type="term" value="F:acyltransferase activity, transferring groups other than amino-acyl groups"/>
    <property type="evidence" value="ECO:0007669"/>
    <property type="project" value="InterPro"/>
</dbReference>
<feature type="domain" description="N-acetyltransferase" evidence="1">
    <location>
        <begin position="165"/>
        <end position="310"/>
    </location>
</feature>
<protein>
    <submittedName>
        <fullName evidence="2">GNAT family N-acetyltransferase</fullName>
    </submittedName>
</protein>
<name>A0A1B2E740_9BACL</name>
<proteinExistence type="predicted"/>
<dbReference type="RefSeq" id="WP_099479607.1">
    <property type="nucleotide sequence ID" value="NZ_CP016809.1"/>
</dbReference>
<keyword evidence="2" id="KW-0808">Transferase</keyword>
<organism evidence="2">
    <name type="scientific">Paenibacillus ihbetae</name>
    <dbReference type="NCBI Taxonomy" id="1870820"/>
    <lineage>
        <taxon>Bacteria</taxon>
        <taxon>Bacillati</taxon>
        <taxon>Bacillota</taxon>
        <taxon>Bacilli</taxon>
        <taxon>Bacillales</taxon>
        <taxon>Paenibacillaceae</taxon>
        <taxon>Paenibacillus</taxon>
    </lineage>
</organism>
<reference evidence="2" key="1">
    <citation type="submission" date="2016-08" db="EMBL/GenBank/DDBJ databases">
        <title>Complete Genome Seqeunce of Paenibacillus sp. nov. IHBB 9852 from high altitute lake of Indian trans-Himalayas.</title>
        <authorList>
            <person name="Kiran S."/>
            <person name="Swarnkar M.K."/>
            <person name="Rana A."/>
            <person name="Tewari R."/>
            <person name="Gulati A."/>
        </authorList>
    </citation>
    <scope>NUCLEOTIDE SEQUENCE [LARGE SCALE GENOMIC DNA]</scope>
    <source>
        <strain evidence="2">IHBB 9852</strain>
    </source>
</reference>
<dbReference type="InterPro" id="IPR016181">
    <property type="entry name" value="Acyl_CoA_acyltransferase"/>
</dbReference>
<sequence length="319" mass="35744">MNSIQDKTDWKQLSEFLARMNRLKQHHVGYCGEQEEEIYGALMEDFAEGGGRGQRFTVYASEGRIIGALGFQVDEEDRSAEVWGPFIDAGQAEWAPLANRLWREGLSRLDAVVDTLYGFYNMENVNCTNFMAEIGAERSGLHTILKSRGKAGVNWTSDSPLVDSTGVEDITPELEAEFLKLHAMSFPGTYYGGKEILNRLNGDRRLFTAVEHGELAGYVYVEAEPEFREGSIEYIAVSSDFQRRGYGKKLLARALRYLFGNVGTEEISLCVSRDNIGAIRLYESMGFDTEHQLAAFVLKVEGISPTQEQDRIAATSERS</sequence>
<evidence type="ECO:0000313" key="2">
    <source>
        <dbReference type="EMBL" id="ANY75806.1"/>
    </source>
</evidence>
<dbReference type="Gene3D" id="3.40.630.30">
    <property type="match status" value="1"/>
</dbReference>
<accession>A0A1B2E740</accession>
<dbReference type="InterPro" id="IPR050276">
    <property type="entry name" value="MshD_Acetyltransferase"/>
</dbReference>
<evidence type="ECO:0000259" key="1">
    <source>
        <dbReference type="PROSITE" id="PS51186"/>
    </source>
</evidence>
<dbReference type="PROSITE" id="PS51186">
    <property type="entry name" value="GNAT"/>
    <property type="match status" value="1"/>
</dbReference>
<dbReference type="KEGG" id="pib:BBD41_26305"/>
<dbReference type="CDD" id="cd04301">
    <property type="entry name" value="NAT_SF"/>
    <property type="match status" value="1"/>
</dbReference>
<gene>
    <name evidence="2" type="ORF">BBD41_26305</name>
</gene>
<dbReference type="SUPFAM" id="SSF55729">
    <property type="entry name" value="Acyl-CoA N-acyltransferases (Nat)"/>
    <property type="match status" value="1"/>
</dbReference>
<dbReference type="EMBL" id="CP016809">
    <property type="protein sequence ID" value="ANY75806.1"/>
    <property type="molecule type" value="Genomic_DNA"/>
</dbReference>
<dbReference type="InterPro" id="IPR000182">
    <property type="entry name" value="GNAT_dom"/>
</dbReference>
<dbReference type="AlphaFoldDB" id="A0A1B2E740"/>
<dbReference type="Pfam" id="PF00583">
    <property type="entry name" value="Acetyltransf_1"/>
    <property type="match status" value="1"/>
</dbReference>
<dbReference type="PANTHER" id="PTHR43617">
    <property type="entry name" value="L-AMINO ACID N-ACETYLTRANSFERASE"/>
    <property type="match status" value="1"/>
</dbReference>